<feature type="chain" id="PRO_5006622021" evidence="1">
    <location>
        <begin position="22"/>
        <end position="236"/>
    </location>
</feature>
<keyword evidence="1" id="KW-0732">Signal</keyword>
<name>A0A0S4J852_BODSA</name>
<dbReference type="EMBL" id="CYKH01001287">
    <property type="protein sequence ID" value="CUG86392.1"/>
    <property type="molecule type" value="Genomic_DNA"/>
</dbReference>
<reference evidence="3" key="1">
    <citation type="submission" date="2015-09" db="EMBL/GenBank/DDBJ databases">
        <authorList>
            <consortium name="Pathogen Informatics"/>
        </authorList>
    </citation>
    <scope>NUCLEOTIDE SEQUENCE [LARGE SCALE GENOMIC DNA]</scope>
    <source>
        <strain evidence="3">Lake Konstanz</strain>
    </source>
</reference>
<dbReference type="GO" id="GO:0004623">
    <property type="term" value="F:phospholipase A2 activity"/>
    <property type="evidence" value="ECO:0007669"/>
    <property type="project" value="InterPro"/>
</dbReference>
<dbReference type="GO" id="GO:0005576">
    <property type="term" value="C:extracellular region"/>
    <property type="evidence" value="ECO:0007669"/>
    <property type="project" value="InterPro"/>
</dbReference>
<gene>
    <name evidence="2" type="ORF">BSAL_92900</name>
</gene>
<dbReference type="OrthoDB" id="3935740at2759"/>
<dbReference type="GO" id="GO:0005509">
    <property type="term" value="F:calcium ion binding"/>
    <property type="evidence" value="ECO:0007669"/>
    <property type="project" value="InterPro"/>
</dbReference>
<dbReference type="SUPFAM" id="SSF48619">
    <property type="entry name" value="Phospholipase A2, PLA2"/>
    <property type="match status" value="1"/>
</dbReference>
<dbReference type="PANTHER" id="PTHR12824:SF8">
    <property type="entry name" value="GXIVSPLA2, ISOFORM A"/>
    <property type="match status" value="1"/>
</dbReference>
<dbReference type="PANTHER" id="PTHR12824">
    <property type="entry name" value="GROUP XII SECRETORY PHOSPHOLIPASE A2 FAMILY MEMBER"/>
    <property type="match status" value="1"/>
</dbReference>
<dbReference type="GO" id="GO:0006644">
    <property type="term" value="P:phospholipid metabolic process"/>
    <property type="evidence" value="ECO:0007669"/>
    <property type="project" value="InterPro"/>
</dbReference>
<protein>
    <submittedName>
        <fullName evidence="2">Phospholipase A2, putative</fullName>
    </submittedName>
</protein>
<dbReference type="InterPro" id="IPR010711">
    <property type="entry name" value="PLA2G12"/>
</dbReference>
<organism evidence="2 3">
    <name type="scientific">Bodo saltans</name>
    <name type="common">Flagellated protozoan</name>
    <dbReference type="NCBI Taxonomy" id="75058"/>
    <lineage>
        <taxon>Eukaryota</taxon>
        <taxon>Discoba</taxon>
        <taxon>Euglenozoa</taxon>
        <taxon>Kinetoplastea</taxon>
        <taxon>Metakinetoplastina</taxon>
        <taxon>Eubodonida</taxon>
        <taxon>Bodonidae</taxon>
        <taxon>Bodo</taxon>
    </lineage>
</organism>
<evidence type="ECO:0000313" key="3">
    <source>
        <dbReference type="Proteomes" id="UP000051952"/>
    </source>
</evidence>
<feature type="signal peptide" evidence="1">
    <location>
        <begin position="1"/>
        <end position="21"/>
    </location>
</feature>
<evidence type="ECO:0000256" key="1">
    <source>
        <dbReference type="SAM" id="SignalP"/>
    </source>
</evidence>
<sequence>MKRHASIAIWVAMLVPSIVVAFNFGGGGGGNCQIPCASGTFPSFKDEAVTPLTATGEGSSSNHLAFTANGCGTDAVRVSTPDEVVPCCTVHDACYSICGVDRAFCDKEFSTCLERECSRLPRREDVSACMESKQMLSMGVTMFGCGAFTDAQREMCTCSTKASRTEQLQKLVTHRLYGHPKLSEALKKTDQEVEDIARRVGDSPKYSVMVHHILQKYNASLIAFKSHNTGNKNSEL</sequence>
<dbReference type="VEuPathDB" id="TriTrypDB:BSAL_92900"/>
<proteinExistence type="predicted"/>
<dbReference type="GO" id="GO:0050482">
    <property type="term" value="P:arachidonate secretion"/>
    <property type="evidence" value="ECO:0007669"/>
    <property type="project" value="InterPro"/>
</dbReference>
<dbReference type="Gene3D" id="1.20.90.10">
    <property type="entry name" value="Phospholipase A2 domain"/>
    <property type="match status" value="1"/>
</dbReference>
<dbReference type="InterPro" id="IPR036444">
    <property type="entry name" value="PLipase_A2_dom_sf"/>
</dbReference>
<accession>A0A0S4J852</accession>
<keyword evidence="3" id="KW-1185">Reference proteome</keyword>
<dbReference type="Proteomes" id="UP000051952">
    <property type="component" value="Unassembled WGS sequence"/>
</dbReference>
<dbReference type="AlphaFoldDB" id="A0A0S4J852"/>
<dbReference type="OMA" id="IWANGCG"/>
<dbReference type="GO" id="GO:0016042">
    <property type="term" value="P:lipid catabolic process"/>
    <property type="evidence" value="ECO:0007669"/>
    <property type="project" value="InterPro"/>
</dbReference>
<evidence type="ECO:0000313" key="2">
    <source>
        <dbReference type="EMBL" id="CUG86392.1"/>
    </source>
</evidence>
<dbReference type="Pfam" id="PF06951">
    <property type="entry name" value="PLA2G12"/>
    <property type="match status" value="1"/>
</dbReference>